<name>A0A919L8B5_9ACTN</name>
<reference evidence="1" key="2">
    <citation type="submission" date="2020-09" db="EMBL/GenBank/DDBJ databases">
        <authorList>
            <person name="Sun Q."/>
            <person name="Zhou Y."/>
        </authorList>
    </citation>
    <scope>NUCLEOTIDE SEQUENCE</scope>
    <source>
        <strain evidence="1">CGMCC 4.7403</strain>
    </source>
</reference>
<sequence length="103" mass="11110">MHLVSRLLEHGRALLLLLFGSAHRGRGAAPAPDSPVPSVGVPSPAALRACLARARHRRAPHLWPPQESPVVEADVIVAVLVRAYVPPENDRTRRLASPAGRAW</sequence>
<keyword evidence="2" id="KW-1185">Reference proteome</keyword>
<accession>A0A919L8B5</accession>
<reference evidence="1" key="1">
    <citation type="journal article" date="2014" name="Int. J. Syst. Evol. Microbiol.">
        <title>Complete genome sequence of Corynebacterium casei LMG S-19264T (=DSM 44701T), isolated from a smear-ripened cheese.</title>
        <authorList>
            <consortium name="US DOE Joint Genome Institute (JGI-PGF)"/>
            <person name="Walter F."/>
            <person name="Albersmeier A."/>
            <person name="Kalinowski J."/>
            <person name="Ruckert C."/>
        </authorList>
    </citation>
    <scope>NUCLEOTIDE SEQUENCE</scope>
    <source>
        <strain evidence="1">CGMCC 4.7403</strain>
    </source>
</reference>
<evidence type="ECO:0000313" key="1">
    <source>
        <dbReference type="EMBL" id="GHH86381.1"/>
    </source>
</evidence>
<organism evidence="1 2">
    <name type="scientific">Streptomyces capitiformicae</name>
    <dbReference type="NCBI Taxonomy" id="2014920"/>
    <lineage>
        <taxon>Bacteria</taxon>
        <taxon>Bacillati</taxon>
        <taxon>Actinomycetota</taxon>
        <taxon>Actinomycetes</taxon>
        <taxon>Kitasatosporales</taxon>
        <taxon>Streptomycetaceae</taxon>
        <taxon>Streptomyces</taxon>
    </lineage>
</organism>
<dbReference type="Proteomes" id="UP000603227">
    <property type="component" value="Unassembled WGS sequence"/>
</dbReference>
<gene>
    <name evidence="1" type="ORF">GCM10017771_23230</name>
</gene>
<dbReference type="AlphaFoldDB" id="A0A919L8B5"/>
<protein>
    <submittedName>
        <fullName evidence="1">Uncharacterized protein</fullName>
    </submittedName>
</protein>
<dbReference type="EMBL" id="BNAT01000006">
    <property type="protein sequence ID" value="GHH86381.1"/>
    <property type="molecule type" value="Genomic_DNA"/>
</dbReference>
<evidence type="ECO:0000313" key="2">
    <source>
        <dbReference type="Proteomes" id="UP000603227"/>
    </source>
</evidence>
<comment type="caution">
    <text evidence="1">The sequence shown here is derived from an EMBL/GenBank/DDBJ whole genome shotgun (WGS) entry which is preliminary data.</text>
</comment>
<proteinExistence type="predicted"/>